<keyword evidence="2" id="KW-0238">DNA-binding</keyword>
<dbReference type="CDD" id="cd06529">
    <property type="entry name" value="S24_LexA-like"/>
    <property type="match status" value="1"/>
</dbReference>
<dbReference type="SMART" id="SM00530">
    <property type="entry name" value="HTH_XRE"/>
    <property type="match status" value="1"/>
</dbReference>
<accession>A0A6J5L1Z7</accession>
<dbReference type="PANTHER" id="PTHR40661">
    <property type="match status" value="1"/>
</dbReference>
<evidence type="ECO:0000256" key="2">
    <source>
        <dbReference type="ARBA" id="ARBA00023125"/>
    </source>
</evidence>
<proteinExistence type="predicted"/>
<dbReference type="Gene3D" id="2.10.109.10">
    <property type="entry name" value="Umud Fragment, subunit A"/>
    <property type="match status" value="1"/>
</dbReference>
<dbReference type="Pfam" id="PF00717">
    <property type="entry name" value="Peptidase_S24"/>
    <property type="match status" value="1"/>
</dbReference>
<evidence type="ECO:0000313" key="5">
    <source>
        <dbReference type="EMBL" id="CAB4126470.1"/>
    </source>
</evidence>
<evidence type="ECO:0000259" key="4">
    <source>
        <dbReference type="PROSITE" id="PS50943"/>
    </source>
</evidence>
<reference evidence="5" key="1">
    <citation type="submission" date="2020-04" db="EMBL/GenBank/DDBJ databases">
        <authorList>
            <person name="Chiriac C."/>
            <person name="Salcher M."/>
            <person name="Ghai R."/>
            <person name="Kavagutti S V."/>
        </authorList>
    </citation>
    <scope>NUCLEOTIDE SEQUENCE</scope>
</reference>
<protein>
    <submittedName>
        <fullName evidence="5">HTH_XRE domain containing protein</fullName>
    </submittedName>
</protein>
<dbReference type="Pfam" id="PF01381">
    <property type="entry name" value="HTH_3"/>
    <property type="match status" value="1"/>
</dbReference>
<keyword evidence="1" id="KW-0805">Transcription regulation</keyword>
<keyword evidence="3" id="KW-0804">Transcription</keyword>
<dbReference type="InterPro" id="IPR039418">
    <property type="entry name" value="LexA-like"/>
</dbReference>
<sequence length="240" mass="26970">MNGIEIILENARIRLGFSQEDVAKKAEISVASYRSYENGARRPKYTTAVALQNVLSVDIVSILFPSGQQIHEEPMPGVVEEPSMPYGPAKQVIPLGKHIPARSADGQWIGLPMYNVPISAGFVSQYRDEGTYQPQYYLADNRFRDCNFGAIITGDSMHSEIRHGDYVVCKEINDPTFIVYGEIYYVVAKNGMETCKYINANPKDDDSLLLVPRNEKISPSPIKKEMILKLYKVRGIVRGY</sequence>
<name>A0A6J5L1Z7_9CAUD</name>
<dbReference type="SUPFAM" id="SSF47413">
    <property type="entry name" value="lambda repressor-like DNA-binding domains"/>
    <property type="match status" value="1"/>
</dbReference>
<dbReference type="InterPro" id="IPR001387">
    <property type="entry name" value="Cro/C1-type_HTH"/>
</dbReference>
<evidence type="ECO:0000256" key="1">
    <source>
        <dbReference type="ARBA" id="ARBA00023015"/>
    </source>
</evidence>
<dbReference type="Gene3D" id="1.10.260.40">
    <property type="entry name" value="lambda repressor-like DNA-binding domains"/>
    <property type="match status" value="1"/>
</dbReference>
<gene>
    <name evidence="5" type="ORF">UFOVP74_24</name>
</gene>
<dbReference type="PANTHER" id="PTHR40661:SF3">
    <property type="entry name" value="FELS-1 PROPHAGE TRANSCRIPTIONAL REGULATOR"/>
    <property type="match status" value="1"/>
</dbReference>
<dbReference type="SUPFAM" id="SSF51306">
    <property type="entry name" value="LexA/Signal peptidase"/>
    <property type="match status" value="1"/>
</dbReference>
<feature type="domain" description="HTH cro/C1-type" evidence="4">
    <location>
        <begin position="8"/>
        <end position="62"/>
    </location>
</feature>
<dbReference type="CDD" id="cd00093">
    <property type="entry name" value="HTH_XRE"/>
    <property type="match status" value="1"/>
</dbReference>
<dbReference type="EMBL" id="LR796196">
    <property type="protein sequence ID" value="CAB4126470.1"/>
    <property type="molecule type" value="Genomic_DNA"/>
</dbReference>
<dbReference type="InterPro" id="IPR010982">
    <property type="entry name" value="Lambda_DNA-bd_dom_sf"/>
</dbReference>
<evidence type="ECO:0000256" key="3">
    <source>
        <dbReference type="ARBA" id="ARBA00023163"/>
    </source>
</evidence>
<dbReference type="GO" id="GO:0003677">
    <property type="term" value="F:DNA binding"/>
    <property type="evidence" value="ECO:0007669"/>
    <property type="project" value="UniProtKB-KW"/>
</dbReference>
<dbReference type="PROSITE" id="PS50943">
    <property type="entry name" value="HTH_CROC1"/>
    <property type="match status" value="1"/>
</dbReference>
<dbReference type="InterPro" id="IPR015927">
    <property type="entry name" value="Peptidase_S24_S26A/B/C"/>
</dbReference>
<dbReference type="InterPro" id="IPR036286">
    <property type="entry name" value="LexA/Signal_pep-like_sf"/>
</dbReference>
<organism evidence="5">
    <name type="scientific">uncultured Caudovirales phage</name>
    <dbReference type="NCBI Taxonomy" id="2100421"/>
    <lineage>
        <taxon>Viruses</taxon>
        <taxon>Duplodnaviria</taxon>
        <taxon>Heunggongvirae</taxon>
        <taxon>Uroviricota</taxon>
        <taxon>Caudoviricetes</taxon>
        <taxon>Peduoviridae</taxon>
        <taxon>Maltschvirus</taxon>
        <taxon>Maltschvirus maltsch</taxon>
    </lineage>
</organism>